<gene>
    <name evidence="5" type="ORF">ILEXP_LOCUS57377</name>
</gene>
<evidence type="ECO:0000259" key="4">
    <source>
        <dbReference type="PROSITE" id="PS51371"/>
    </source>
</evidence>
<dbReference type="InterPro" id="IPR000644">
    <property type="entry name" value="CBS_dom"/>
</dbReference>
<dbReference type="Proteomes" id="UP001642360">
    <property type="component" value="Unassembled WGS sequence"/>
</dbReference>
<feature type="domain" description="CBS" evidence="4">
    <location>
        <begin position="367"/>
        <end position="420"/>
    </location>
</feature>
<proteinExistence type="predicted"/>
<keyword evidence="1" id="KW-0677">Repeat</keyword>
<dbReference type="Pfam" id="PF16561">
    <property type="entry name" value="AMPK1_CBM"/>
    <property type="match status" value="1"/>
</dbReference>
<evidence type="ECO:0000313" key="5">
    <source>
        <dbReference type="EMBL" id="CAK9186874.1"/>
    </source>
</evidence>
<protein>
    <recommendedName>
        <fullName evidence="4">CBS domain-containing protein</fullName>
    </recommendedName>
</protein>
<keyword evidence="6" id="KW-1185">Reference proteome</keyword>
<dbReference type="Pfam" id="PF00571">
    <property type="entry name" value="CBS"/>
    <property type="match status" value="2"/>
</dbReference>
<dbReference type="CDD" id="cd02859">
    <property type="entry name" value="E_set_AMPKbeta_like_N"/>
    <property type="match status" value="1"/>
</dbReference>
<dbReference type="InterPro" id="IPR046342">
    <property type="entry name" value="CBS_dom_sf"/>
</dbReference>
<dbReference type="InterPro" id="IPR032640">
    <property type="entry name" value="AMPK1_CBM"/>
</dbReference>
<evidence type="ECO:0000256" key="1">
    <source>
        <dbReference type="ARBA" id="ARBA00022737"/>
    </source>
</evidence>
<dbReference type="EMBL" id="CAUOFW020009724">
    <property type="protein sequence ID" value="CAK9186874.1"/>
    <property type="molecule type" value="Genomic_DNA"/>
</dbReference>
<evidence type="ECO:0000256" key="3">
    <source>
        <dbReference type="PROSITE-ProRule" id="PRU00703"/>
    </source>
</evidence>
<keyword evidence="2 3" id="KW-0129">CBS domain</keyword>
<dbReference type="AlphaFoldDB" id="A0ABC8V1T8"/>
<comment type="caution">
    <text evidence="5">The sequence shown here is derived from an EMBL/GenBank/DDBJ whole genome shotgun (WGS) entry which is preliminary data.</text>
</comment>
<dbReference type="GO" id="GO:0009507">
    <property type="term" value="C:chloroplast"/>
    <property type="evidence" value="ECO:0007669"/>
    <property type="project" value="UniProtKB-ARBA"/>
</dbReference>
<dbReference type="InterPro" id="IPR013783">
    <property type="entry name" value="Ig-like_fold"/>
</dbReference>
<dbReference type="PANTHER" id="PTHR13780">
    <property type="entry name" value="AMP-ACTIVATED PROTEIN KINASE, GAMMA REGULATORY SUBUNIT"/>
    <property type="match status" value="1"/>
</dbReference>
<organism evidence="5 6">
    <name type="scientific">Ilex paraguariensis</name>
    <name type="common">yerba mate</name>
    <dbReference type="NCBI Taxonomy" id="185542"/>
    <lineage>
        <taxon>Eukaryota</taxon>
        <taxon>Viridiplantae</taxon>
        <taxon>Streptophyta</taxon>
        <taxon>Embryophyta</taxon>
        <taxon>Tracheophyta</taxon>
        <taxon>Spermatophyta</taxon>
        <taxon>Magnoliopsida</taxon>
        <taxon>eudicotyledons</taxon>
        <taxon>Gunneridae</taxon>
        <taxon>Pentapetalae</taxon>
        <taxon>asterids</taxon>
        <taxon>campanulids</taxon>
        <taxon>Aquifoliales</taxon>
        <taxon>Aquifoliaceae</taxon>
        <taxon>Ilex</taxon>
    </lineage>
</organism>
<dbReference type="PANTHER" id="PTHR13780:SF131">
    <property type="entry name" value="SUCROSE NONFERMENTING 4-LIKE PROTEIN ISOFORM X1"/>
    <property type="match status" value="1"/>
</dbReference>
<dbReference type="Gene3D" id="3.10.580.10">
    <property type="entry name" value="CBS-domain"/>
    <property type="match status" value="2"/>
</dbReference>
<dbReference type="PROSITE" id="PS51371">
    <property type="entry name" value="CBS"/>
    <property type="match status" value="2"/>
</dbReference>
<dbReference type="InterPro" id="IPR050511">
    <property type="entry name" value="AMPK_gamma/SDS23_families"/>
</dbReference>
<dbReference type="InterPro" id="IPR014756">
    <property type="entry name" value="Ig_E-set"/>
</dbReference>
<evidence type="ECO:0000256" key="2">
    <source>
        <dbReference type="ARBA" id="ARBA00023122"/>
    </source>
</evidence>
<dbReference type="SUPFAM" id="SSF54631">
    <property type="entry name" value="CBS-domain pair"/>
    <property type="match status" value="2"/>
</dbReference>
<dbReference type="SUPFAM" id="SSF81296">
    <property type="entry name" value="E set domains"/>
    <property type="match status" value="1"/>
</dbReference>
<dbReference type="Gene3D" id="2.60.40.10">
    <property type="entry name" value="Immunoglobulins"/>
    <property type="match status" value="1"/>
</dbReference>
<evidence type="ECO:0000313" key="6">
    <source>
        <dbReference type="Proteomes" id="UP001642360"/>
    </source>
</evidence>
<reference evidence="5 6" key="1">
    <citation type="submission" date="2024-02" db="EMBL/GenBank/DDBJ databases">
        <authorList>
            <person name="Vignale AGUSTIN F."/>
            <person name="Sosa J E."/>
            <person name="Modenutti C."/>
        </authorList>
    </citation>
    <scope>NUCLEOTIDE SEQUENCE [LARGE SCALE GENOMIC DNA]</scope>
</reference>
<accession>A0ABC8V1T8</accession>
<name>A0ABC8V1T8_9AQUA</name>
<dbReference type="SMART" id="SM00116">
    <property type="entry name" value="CBS"/>
    <property type="match status" value="3"/>
</dbReference>
<sequence>MVHTLFEWRYGGHQVSLCGSFSGWTEIPMILLEGSSMVFQIICDLPLGYHQYRFLVDGVWRFNDSDQGCCIQDEYGTINNIILVKSSSSNGPLPEPVPRPSDNEIDVSRHRLFRHLSSYTTYELIPNSGKVFGLDVESAMKYAFHVMYEEGLAILPLWDQNRRQISGMLTASDFILILIELHKSRTMLSDEQLEMHTISAWKHGKCQRLREVGGTTLSPYRRPLIQAGPDESLKDVAFRILQNKISTVPVLHAAEDICRHFRNRLEDLPLLQQSVCNLPLGTWTSEVGRASGRLLLTLRPSDSLSSAFNLFIEAQISSIPIVDDNGALLNMYSQSDITSLAKGSVYARIQLDQTVMSQAIELVGGPASGRYRTCTRSDSLYSVMESLSDPVVRRLVVVEAGSQKVEGIITLRDVFNLILS</sequence>
<feature type="domain" description="CBS" evidence="4">
    <location>
        <begin position="291"/>
        <end position="351"/>
    </location>
</feature>